<gene>
    <name evidence="4" type="ORF">CH338_25930</name>
</gene>
<evidence type="ECO:0000313" key="4">
    <source>
        <dbReference type="EMBL" id="RAI31371.1"/>
    </source>
</evidence>
<dbReference type="AlphaFoldDB" id="A0A327JZD7"/>
<dbReference type="Proteomes" id="UP000248863">
    <property type="component" value="Unassembled WGS sequence"/>
</dbReference>
<evidence type="ECO:0000256" key="1">
    <source>
        <dbReference type="ARBA" id="ARBA00007381"/>
    </source>
</evidence>
<evidence type="ECO:0000256" key="3">
    <source>
        <dbReference type="ARBA" id="ARBA00022840"/>
    </source>
</evidence>
<feature type="non-terminal residue" evidence="4">
    <location>
        <position position="469"/>
    </location>
</feature>
<evidence type="ECO:0000313" key="5">
    <source>
        <dbReference type="Proteomes" id="UP000248863"/>
    </source>
</evidence>
<dbReference type="PROSITE" id="PS00297">
    <property type="entry name" value="HSP70_1"/>
    <property type="match status" value="1"/>
</dbReference>
<comment type="similarity">
    <text evidence="1">Belongs to the heat shock protein 70 family.</text>
</comment>
<dbReference type="EMBL" id="NPEU01000508">
    <property type="protein sequence ID" value="RAI31371.1"/>
    <property type="molecule type" value="Genomic_DNA"/>
</dbReference>
<proteinExistence type="inferred from homology"/>
<dbReference type="PROSITE" id="PS00329">
    <property type="entry name" value="HSP70_2"/>
    <property type="match status" value="1"/>
</dbReference>
<dbReference type="InterPro" id="IPR018181">
    <property type="entry name" value="Heat_shock_70_CS"/>
</dbReference>
<organism evidence="4 5">
    <name type="scientific">Rhodoplanes elegans</name>
    <dbReference type="NCBI Taxonomy" id="29408"/>
    <lineage>
        <taxon>Bacteria</taxon>
        <taxon>Pseudomonadati</taxon>
        <taxon>Pseudomonadota</taxon>
        <taxon>Alphaproteobacteria</taxon>
        <taxon>Hyphomicrobiales</taxon>
        <taxon>Nitrobacteraceae</taxon>
        <taxon>Rhodoplanes</taxon>
    </lineage>
</organism>
<dbReference type="SUPFAM" id="SSF53067">
    <property type="entry name" value="Actin-like ATPase domain"/>
    <property type="match status" value="2"/>
</dbReference>
<dbReference type="InterPro" id="IPR043129">
    <property type="entry name" value="ATPase_NBD"/>
</dbReference>
<dbReference type="Gene3D" id="3.30.420.40">
    <property type="match status" value="2"/>
</dbReference>
<dbReference type="CDD" id="cd10170">
    <property type="entry name" value="ASKHA_NBD_HSP70"/>
    <property type="match status" value="1"/>
</dbReference>
<accession>A0A327JZD7</accession>
<name>A0A327JZD7_9BRAD</name>
<dbReference type="OrthoDB" id="580874at2"/>
<dbReference type="InterPro" id="IPR013126">
    <property type="entry name" value="Hsp_70_fam"/>
</dbReference>
<dbReference type="Gene3D" id="3.90.640.10">
    <property type="entry name" value="Actin, Chain A, domain 4"/>
    <property type="match status" value="1"/>
</dbReference>
<keyword evidence="5" id="KW-1185">Reference proteome</keyword>
<protein>
    <recommendedName>
        <fullName evidence="6">Hsp70 family protein</fullName>
    </recommendedName>
</protein>
<sequence length="469" mass="49371">MAQPRFCIGIDLGTSNSVLAFAPLGDDREAAVLAVPQRDTPATEVDAPTLPSFLYRPEAAVAAQVTAQGQWRGDTGDWIVGRLAQRRAGEVPGRVAHSAKSWLCHHGADRTARFLPWGSDELGEAEKISPVAASALILAHLRAAWNRRFVDRGASFAFDAQDITVTVPASFDAAAQTLTLDAAREAGFPAHVRLLEEPQAAFYRWLDRHAAGDAAWQALAGSDAEAGTTGAAPRHVLVVDIGGGTSDFSLFSVTPPQDGGAPAIERIAVSDHILLGGDNIDLAIAHLLAPRFGAGTGVVPTAPRELSARQWDHLIAACRALKERVLSSDGPPDEAFPVSVPGRGSGLLAGALSATLTRAELDTLLIDGFFPDCWATAKPKRTAGAVKEFGLPYAADPAVTRHLAAFLAGRPPVDAVLFNGGTMKPAHLRRRLVDQIGAWQEARAPVALDSDDLDLAVALGAASAGRRQR</sequence>
<keyword evidence="2" id="KW-0547">Nucleotide-binding</keyword>
<dbReference type="GO" id="GO:0005524">
    <property type="term" value="F:ATP binding"/>
    <property type="evidence" value="ECO:0007669"/>
    <property type="project" value="UniProtKB-KW"/>
</dbReference>
<dbReference type="PANTHER" id="PTHR19375">
    <property type="entry name" value="HEAT SHOCK PROTEIN 70KDA"/>
    <property type="match status" value="1"/>
</dbReference>
<evidence type="ECO:0008006" key="6">
    <source>
        <dbReference type="Google" id="ProtNLM"/>
    </source>
</evidence>
<dbReference type="GO" id="GO:0140662">
    <property type="term" value="F:ATP-dependent protein folding chaperone"/>
    <property type="evidence" value="ECO:0007669"/>
    <property type="project" value="InterPro"/>
</dbReference>
<evidence type="ECO:0000256" key="2">
    <source>
        <dbReference type="ARBA" id="ARBA00022741"/>
    </source>
</evidence>
<dbReference type="Pfam" id="PF00012">
    <property type="entry name" value="HSP70"/>
    <property type="match status" value="1"/>
</dbReference>
<reference evidence="4 5" key="1">
    <citation type="submission" date="2017-07" db="EMBL/GenBank/DDBJ databases">
        <title>Draft Genome Sequences of Select Purple Nonsulfur Bacteria.</title>
        <authorList>
            <person name="Lasarre B."/>
            <person name="Mckinlay J.B."/>
        </authorList>
    </citation>
    <scope>NUCLEOTIDE SEQUENCE [LARGE SCALE GENOMIC DNA]</scope>
    <source>
        <strain evidence="4 5">DSM 11907</strain>
    </source>
</reference>
<keyword evidence="3" id="KW-0067">ATP-binding</keyword>
<dbReference type="RefSeq" id="WP_111359930.1">
    <property type="nucleotide sequence ID" value="NZ_NPEU01000508.1"/>
</dbReference>
<comment type="caution">
    <text evidence="4">The sequence shown here is derived from an EMBL/GenBank/DDBJ whole genome shotgun (WGS) entry which is preliminary data.</text>
</comment>